<feature type="region of interest" description="Disordered" evidence="2">
    <location>
        <begin position="1"/>
        <end position="28"/>
    </location>
</feature>
<keyword evidence="1" id="KW-0175">Coiled coil</keyword>
<dbReference type="InterPro" id="IPR013783">
    <property type="entry name" value="Ig-like_fold"/>
</dbReference>
<feature type="coiled-coil region" evidence="1">
    <location>
        <begin position="805"/>
        <end position="891"/>
    </location>
</feature>
<accession>A0A9X2ZC37</accession>
<name>A0A9X2ZC37_9BACT</name>
<proteinExistence type="predicted"/>
<dbReference type="Pfam" id="PF22352">
    <property type="entry name" value="K319L-like_PKD"/>
    <property type="match status" value="1"/>
</dbReference>
<feature type="region of interest" description="Disordered" evidence="2">
    <location>
        <begin position="530"/>
        <end position="578"/>
    </location>
</feature>
<gene>
    <name evidence="3" type="ORF">GGQ01_001597</name>
</gene>
<evidence type="ECO:0000256" key="2">
    <source>
        <dbReference type="SAM" id="MobiDB-lite"/>
    </source>
</evidence>
<evidence type="ECO:0000256" key="1">
    <source>
        <dbReference type="SAM" id="Coils"/>
    </source>
</evidence>
<dbReference type="Proteomes" id="UP001155040">
    <property type="component" value="Unassembled WGS sequence"/>
</dbReference>
<sequence>MDTSEVEIGTEVALDGSGSSDPDGDDLTYSWRLAAAPSGSDASLADEAGITADFTPDATGDYVVELEVSDGEENDTDDGSLEAVQAVVEITENISSDRTLTSDETYRFPNSTPIIVRETVTLTIESGTELRFAKDAGLNVSGTIRAEGTAEDSITMTATRGNRQPGWWRGVEVGQGSNVLDHVQIRYAGADRQGGKRASSVLQSSVSKHALRLTNSTIEVGKGCGLAIEGRKATLQTFSGNEFRELEKPPVCIPFAKVGFFKSGVSYVEHRGTVQGTTAMTLRFRDEQMKDVLKSLVLQDLGGGRVGTINYPSQDPLSRTLEGFQVDLSEPGGLGRLSNQLRGAAVTLATGDTTAGGTIVSADPQDGPNGATQWHLTLYREGGLQSVALDHVQHLRFEDPALQAEMRKALDAVARARNQDENAVRLRFSGQGTRRVRAGYVVEAPVWKTSYRLLLPDANEGQGQMQGWAIVENQTDADWEAVDLTLVSGRPVSFVQDLYTPTYVDRPVVAPTAGEPLPPKQYREGISSDTATAATQGDGDFDASLDRSRRVETSQSAPKARAAQAESAPQMDPSQGVTATATTAEAGAFFQYTVDDVSLPRRRSAMLPIVTEPLQVERISLYDPDVHPTHPLHGARLTNTTGQHLAAGPMSVFDAGSYAGDARMGDTPPGDTRFVTYALNQNVQVDAGGGRTEEMVQTGTIVEGVLTMTRKRVASQTYTIENEGETAASLIIEHPRRSGWTLAAPSDVEERTASVYRLRTTVSAGETGELAVEETKMLTRRHQLFGTDRDQLLSYARTGALPNDVQDALEKAADLQQKVSRTKNQLSQARRDLDRLRSEQSRIRENMKAVEQSSDYYQRLLDKLSSTEDQIESLNERIATLEEERGERSDRLGRYLQDLTID</sequence>
<evidence type="ECO:0008006" key="5">
    <source>
        <dbReference type="Google" id="ProtNLM"/>
    </source>
</evidence>
<protein>
    <recommendedName>
        <fullName evidence="5">PKD domain-containing protein</fullName>
    </recommendedName>
</protein>
<dbReference type="PANTHER" id="PTHR31005:SF8">
    <property type="entry name" value="DUF4139 DOMAIN-CONTAINING PROTEIN"/>
    <property type="match status" value="1"/>
</dbReference>
<evidence type="ECO:0000313" key="4">
    <source>
        <dbReference type="Proteomes" id="UP001155040"/>
    </source>
</evidence>
<dbReference type="PANTHER" id="PTHR31005">
    <property type="entry name" value="DUF4139 DOMAIN-CONTAINING PROTEIN"/>
    <property type="match status" value="1"/>
</dbReference>
<dbReference type="InterPro" id="IPR011935">
    <property type="entry name" value="CHP02231"/>
</dbReference>
<dbReference type="EMBL" id="JANUBF010000009">
    <property type="protein sequence ID" value="MCS4036534.1"/>
    <property type="molecule type" value="Genomic_DNA"/>
</dbReference>
<reference evidence="3" key="1">
    <citation type="submission" date="2022-08" db="EMBL/GenBank/DDBJ databases">
        <title>Genomic Encyclopedia of Type Strains, Phase V (KMG-V): Genome sequencing to study the core and pangenomes of soil and plant-associated prokaryotes.</title>
        <authorList>
            <person name="Whitman W."/>
        </authorList>
    </citation>
    <scope>NUCLEOTIDE SEQUENCE</scope>
    <source>
        <strain evidence="3">SP3012</strain>
    </source>
</reference>
<organism evidence="3 4">
    <name type="scientific">Salinibacter ruber</name>
    <dbReference type="NCBI Taxonomy" id="146919"/>
    <lineage>
        <taxon>Bacteria</taxon>
        <taxon>Pseudomonadati</taxon>
        <taxon>Rhodothermota</taxon>
        <taxon>Rhodothermia</taxon>
        <taxon>Rhodothermales</taxon>
        <taxon>Salinibacteraceae</taxon>
        <taxon>Salinibacter</taxon>
    </lineage>
</organism>
<dbReference type="SUPFAM" id="SSF57997">
    <property type="entry name" value="Tropomyosin"/>
    <property type="match status" value="1"/>
</dbReference>
<comment type="caution">
    <text evidence="3">The sequence shown here is derived from an EMBL/GenBank/DDBJ whole genome shotgun (WGS) entry which is preliminary data.</text>
</comment>
<dbReference type="AlphaFoldDB" id="A0A9X2ZC37"/>
<dbReference type="Gene3D" id="1.10.287.1490">
    <property type="match status" value="1"/>
</dbReference>
<dbReference type="Gene3D" id="2.60.40.10">
    <property type="entry name" value="Immunoglobulins"/>
    <property type="match status" value="1"/>
</dbReference>
<evidence type="ECO:0000313" key="3">
    <source>
        <dbReference type="EMBL" id="MCS4036534.1"/>
    </source>
</evidence>